<feature type="signal peptide" evidence="2">
    <location>
        <begin position="1"/>
        <end position="27"/>
    </location>
</feature>
<dbReference type="RefSeq" id="WP_260319165.1">
    <property type="nucleotide sequence ID" value="NZ_JACIFZ010000001.1"/>
</dbReference>
<dbReference type="PROSITE" id="PS51257">
    <property type="entry name" value="PROKAR_LIPOPROTEIN"/>
    <property type="match status" value="1"/>
</dbReference>
<organism evidence="3 4">
    <name type="scientific">Variovorax guangxiensis</name>
    <dbReference type="NCBI Taxonomy" id="1775474"/>
    <lineage>
        <taxon>Bacteria</taxon>
        <taxon>Pseudomonadati</taxon>
        <taxon>Pseudomonadota</taxon>
        <taxon>Betaproteobacteria</taxon>
        <taxon>Burkholderiales</taxon>
        <taxon>Comamonadaceae</taxon>
        <taxon>Variovorax</taxon>
    </lineage>
</organism>
<evidence type="ECO:0000256" key="2">
    <source>
        <dbReference type="SAM" id="SignalP"/>
    </source>
</evidence>
<evidence type="ECO:0008006" key="5">
    <source>
        <dbReference type="Google" id="ProtNLM"/>
    </source>
</evidence>
<accession>A0A840FDW9</accession>
<gene>
    <name evidence="3" type="ORF">GGD71_000029</name>
</gene>
<reference evidence="3 4" key="1">
    <citation type="submission" date="2020-08" db="EMBL/GenBank/DDBJ databases">
        <title>Genomic Encyclopedia of Type Strains, Phase IV (KMG-V): Genome sequencing to study the core and pangenomes of soil and plant-associated prokaryotes.</title>
        <authorList>
            <person name="Whitman W."/>
        </authorList>
    </citation>
    <scope>NUCLEOTIDE SEQUENCE [LARGE SCALE GENOMIC DNA]</scope>
    <source>
        <strain evidence="3 4">34/80</strain>
    </source>
</reference>
<name>A0A840FDW9_9BURK</name>
<proteinExistence type="predicted"/>
<dbReference type="EMBL" id="JACIFZ010000001">
    <property type="protein sequence ID" value="MBB4219282.1"/>
    <property type="molecule type" value="Genomic_DNA"/>
</dbReference>
<evidence type="ECO:0000313" key="3">
    <source>
        <dbReference type="EMBL" id="MBB4219282.1"/>
    </source>
</evidence>
<feature type="chain" id="PRO_5032971041" description="Lipoprotein" evidence="2">
    <location>
        <begin position="28"/>
        <end position="167"/>
    </location>
</feature>
<protein>
    <recommendedName>
        <fullName evidence="5">Lipoprotein</fullName>
    </recommendedName>
</protein>
<evidence type="ECO:0000256" key="1">
    <source>
        <dbReference type="SAM" id="MobiDB-lite"/>
    </source>
</evidence>
<evidence type="ECO:0000313" key="4">
    <source>
        <dbReference type="Proteomes" id="UP000524450"/>
    </source>
</evidence>
<feature type="region of interest" description="Disordered" evidence="1">
    <location>
        <begin position="143"/>
        <end position="167"/>
    </location>
</feature>
<comment type="caution">
    <text evidence="3">The sequence shown here is derived from an EMBL/GenBank/DDBJ whole genome shotgun (WGS) entry which is preliminary data.</text>
</comment>
<dbReference type="Proteomes" id="UP000524450">
    <property type="component" value="Unassembled WGS sequence"/>
</dbReference>
<keyword evidence="2" id="KW-0732">Signal</keyword>
<sequence length="167" mass="17305">MTTMKTMTTKKTTATAALLAGALIALAGCASMHGGSADCPADARDLPLESLYGQWEARFDNLPAVAVVQLGKHPDYDGVRGTITRNGANAAKATVAQLAGDVDDEGALSIDESQDGRAISGVWSGKLQTGSCGREFRGTWRNAADGSTHPFVLSKTAPPASQEGKKQ</sequence>
<dbReference type="AlphaFoldDB" id="A0A840FDW9"/>